<protein>
    <recommendedName>
        <fullName evidence="14">D,D-heptose 1,7-bisphosphate phosphatase</fullName>
        <ecNumber evidence="14">3.1.3.-</ecNumber>
    </recommendedName>
</protein>
<feature type="binding site" evidence="17">
    <location>
        <position position="92"/>
    </location>
    <ligand>
        <name>Zn(2+)</name>
        <dbReference type="ChEBI" id="CHEBI:29105"/>
    </ligand>
</feature>
<gene>
    <name evidence="18" type="primary">gmhB</name>
    <name evidence="18" type="ORF">SCD_n02567</name>
</gene>
<dbReference type="PANTHER" id="PTHR42891:SF1">
    <property type="entry name" value="D-GLYCERO-BETA-D-MANNO-HEPTOSE-1,7-BISPHOSPHATE 7-PHOSPHATASE"/>
    <property type="match status" value="1"/>
</dbReference>
<comment type="similarity">
    <text evidence="13 14">Belongs to the gmhB family.</text>
</comment>
<keyword evidence="11 17" id="KW-0460">Magnesium</keyword>
<dbReference type="InterPro" id="IPR006549">
    <property type="entry name" value="HAD-SF_hydro_IIIA"/>
</dbReference>
<evidence type="ECO:0000256" key="3">
    <source>
        <dbReference type="ARBA" id="ARBA00001947"/>
    </source>
</evidence>
<reference evidence="18 19" key="1">
    <citation type="journal article" date="2012" name="Appl. Environ. Microbiol.">
        <title>Draft genome sequence of a psychrotolerant sulfur-oxidizing bacterium, Sulfuricella denitrificans skB26, and proteomic insights into cold adaptation.</title>
        <authorList>
            <person name="Watanabe T."/>
            <person name="Kojima H."/>
            <person name="Fukui M."/>
        </authorList>
    </citation>
    <scope>NUCLEOTIDE SEQUENCE [LARGE SCALE GENOMIC DNA]</scope>
    <source>
        <strain evidence="19">skB26</strain>
    </source>
</reference>
<feature type="binding site" evidence="17">
    <location>
        <position position="94"/>
    </location>
    <ligand>
        <name>Zn(2+)</name>
        <dbReference type="ChEBI" id="CHEBI:29105"/>
    </ligand>
</feature>
<dbReference type="InterPro" id="IPR023214">
    <property type="entry name" value="HAD_sf"/>
</dbReference>
<comment type="subcellular location">
    <subcellularLocation>
        <location evidence="4 14">Cytoplasm</location>
    </subcellularLocation>
</comment>
<feature type="binding site" evidence="17">
    <location>
        <position position="102"/>
    </location>
    <ligand>
        <name>Zn(2+)</name>
        <dbReference type="ChEBI" id="CHEBI:29105"/>
    </ligand>
</feature>
<evidence type="ECO:0000256" key="15">
    <source>
        <dbReference type="PIRSR" id="PIRSR004682-1"/>
    </source>
</evidence>
<dbReference type="STRING" id="1163617.SCD_n02567"/>
<dbReference type="InterPro" id="IPR004446">
    <property type="entry name" value="Heptose_bisP_phosphatase"/>
</dbReference>
<dbReference type="InterPro" id="IPR006543">
    <property type="entry name" value="Histidinol-phos"/>
</dbReference>
<evidence type="ECO:0000256" key="10">
    <source>
        <dbReference type="ARBA" id="ARBA00022833"/>
    </source>
</evidence>
<feature type="binding site" evidence="17">
    <location>
        <position position="12"/>
    </location>
    <ligand>
        <name>Mg(2+)</name>
        <dbReference type="ChEBI" id="CHEBI:18420"/>
    </ligand>
</feature>
<feature type="site" description="Contributes to substrate recognition" evidence="16">
    <location>
        <position position="103"/>
    </location>
</feature>
<dbReference type="FunFam" id="3.40.50.1000:FF:000168">
    <property type="entry name" value="D,D-heptose 1,7-bisphosphate phosphatase"/>
    <property type="match status" value="1"/>
</dbReference>
<comment type="cofactor">
    <cofactor evidence="3 17">
        <name>Zn(2+)</name>
        <dbReference type="ChEBI" id="CHEBI:29105"/>
    </cofactor>
</comment>
<feature type="binding site" evidence="17">
    <location>
        <position position="129"/>
    </location>
    <ligand>
        <name>Mg(2+)</name>
        <dbReference type="ChEBI" id="CHEBI:18420"/>
    </ligand>
</feature>
<dbReference type="GO" id="GO:0046872">
    <property type="term" value="F:metal ion binding"/>
    <property type="evidence" value="ECO:0007669"/>
    <property type="project" value="UniProtKB-KW"/>
</dbReference>
<evidence type="ECO:0000256" key="8">
    <source>
        <dbReference type="ARBA" id="ARBA00022723"/>
    </source>
</evidence>
<evidence type="ECO:0000256" key="11">
    <source>
        <dbReference type="ARBA" id="ARBA00022842"/>
    </source>
</evidence>
<evidence type="ECO:0000256" key="1">
    <source>
        <dbReference type="ARBA" id="ARBA00001226"/>
    </source>
</evidence>
<evidence type="ECO:0000256" key="5">
    <source>
        <dbReference type="ARBA" id="ARBA00004708"/>
    </source>
</evidence>
<evidence type="ECO:0000256" key="9">
    <source>
        <dbReference type="ARBA" id="ARBA00022801"/>
    </source>
</evidence>
<dbReference type="PIRSF" id="PIRSF004682">
    <property type="entry name" value="GmhB"/>
    <property type="match status" value="1"/>
</dbReference>
<evidence type="ECO:0000256" key="13">
    <source>
        <dbReference type="ARBA" id="ARBA00061616"/>
    </source>
</evidence>
<comment type="subunit">
    <text evidence="6">Monomer.</text>
</comment>
<dbReference type="Gene3D" id="3.40.50.1000">
    <property type="entry name" value="HAD superfamily/HAD-like"/>
    <property type="match status" value="1"/>
</dbReference>
<keyword evidence="7 14" id="KW-0963">Cytoplasm</keyword>
<keyword evidence="9 14" id="KW-0378">Hydrolase</keyword>
<evidence type="ECO:0000256" key="7">
    <source>
        <dbReference type="ARBA" id="ARBA00022490"/>
    </source>
</evidence>
<dbReference type="CDD" id="cd07503">
    <property type="entry name" value="HAD_HisB-N"/>
    <property type="match status" value="1"/>
</dbReference>
<dbReference type="PANTHER" id="PTHR42891">
    <property type="entry name" value="D-GLYCERO-BETA-D-MANNO-HEPTOSE-1,7-BISPHOSPHATE 7-PHOSPHATASE"/>
    <property type="match status" value="1"/>
</dbReference>
<evidence type="ECO:0000256" key="14">
    <source>
        <dbReference type="PIRNR" id="PIRNR004682"/>
    </source>
</evidence>
<dbReference type="InterPro" id="IPR036412">
    <property type="entry name" value="HAD-like_sf"/>
</dbReference>
<dbReference type="NCBIfam" id="TIGR01656">
    <property type="entry name" value="Histidinol-ppas"/>
    <property type="match status" value="1"/>
</dbReference>
<organism evidence="18 19">
    <name type="scientific">Sulfuricella denitrificans (strain DSM 22764 / NBRC 105220 / skB26)</name>
    <dbReference type="NCBI Taxonomy" id="1163617"/>
    <lineage>
        <taxon>Bacteria</taxon>
        <taxon>Pseudomonadati</taxon>
        <taxon>Pseudomonadota</taxon>
        <taxon>Betaproteobacteria</taxon>
        <taxon>Nitrosomonadales</taxon>
        <taxon>Sulfuricellaceae</taxon>
        <taxon>Sulfuricella</taxon>
    </lineage>
</organism>
<evidence type="ECO:0000256" key="4">
    <source>
        <dbReference type="ARBA" id="ARBA00004496"/>
    </source>
</evidence>
<feature type="active site" description="Proton donor" evidence="15">
    <location>
        <position position="12"/>
    </location>
</feature>
<dbReference type="Pfam" id="PF13242">
    <property type="entry name" value="Hydrolase_like"/>
    <property type="match status" value="1"/>
</dbReference>
<dbReference type="GO" id="GO:0005975">
    <property type="term" value="P:carbohydrate metabolic process"/>
    <property type="evidence" value="ECO:0007669"/>
    <property type="project" value="InterPro"/>
</dbReference>
<comment type="catalytic activity">
    <reaction evidence="1">
        <text>D-glycero-beta-D-manno-heptose 1,7-bisphosphate + H2O = D-glycero-beta-D-manno-heptose 1-phosphate + phosphate</text>
        <dbReference type="Rhea" id="RHEA:28518"/>
        <dbReference type="ChEBI" id="CHEBI:15377"/>
        <dbReference type="ChEBI" id="CHEBI:43474"/>
        <dbReference type="ChEBI" id="CHEBI:60208"/>
        <dbReference type="ChEBI" id="CHEBI:61593"/>
        <dbReference type="EC" id="3.1.3.82"/>
    </reaction>
</comment>
<evidence type="ECO:0000313" key="18">
    <source>
        <dbReference type="EMBL" id="BAN36369.1"/>
    </source>
</evidence>
<dbReference type="KEGG" id="sdr:SCD_n02567"/>
<feature type="site" description="Stabilizes the phosphoryl group" evidence="16">
    <location>
        <position position="53"/>
    </location>
</feature>
<name>K6UVH8_SULDS</name>
<keyword evidence="12 14" id="KW-0119">Carbohydrate metabolism</keyword>
<comment type="pathway">
    <text evidence="5">Nucleotide-sugar biosynthesis; ADP-L-glycero-beta-D-manno-heptose biosynthesis; ADP-L-glycero-beta-D-manno-heptose from D-glycero-beta-D-manno-heptose 7-phosphate: step 2/4.</text>
</comment>
<feature type="binding site" evidence="17">
    <location>
        <position position="100"/>
    </location>
    <ligand>
        <name>Zn(2+)</name>
        <dbReference type="ChEBI" id="CHEBI:29105"/>
    </ligand>
</feature>
<keyword evidence="8 17" id="KW-0479">Metal-binding</keyword>
<evidence type="ECO:0000256" key="6">
    <source>
        <dbReference type="ARBA" id="ARBA00011245"/>
    </source>
</evidence>
<dbReference type="HOGENOM" id="CLU_085077_2_0_4"/>
<dbReference type="GO" id="GO:0034200">
    <property type="term" value="F:D-glycero-beta-D-manno-heptose 1,7-bisphosphate 7-phosphatase activity"/>
    <property type="evidence" value="ECO:0007669"/>
    <property type="project" value="UniProtKB-EC"/>
</dbReference>
<comment type="cofactor">
    <cofactor evidence="2 17">
        <name>Mg(2+)</name>
        <dbReference type="ChEBI" id="CHEBI:18420"/>
    </cofactor>
</comment>
<dbReference type="NCBIfam" id="NF006506">
    <property type="entry name" value="PRK08942.1"/>
    <property type="match status" value="1"/>
</dbReference>
<evidence type="ECO:0000256" key="16">
    <source>
        <dbReference type="PIRSR" id="PIRSR004682-3"/>
    </source>
</evidence>
<dbReference type="Proteomes" id="UP000015559">
    <property type="component" value="Chromosome"/>
</dbReference>
<feature type="site" description="Stabilizes the phosphoryl group" evidence="16">
    <location>
        <position position="104"/>
    </location>
</feature>
<evidence type="ECO:0000313" key="19">
    <source>
        <dbReference type="Proteomes" id="UP000015559"/>
    </source>
</evidence>
<dbReference type="eggNOG" id="COG0241">
    <property type="taxonomic scope" value="Bacteria"/>
</dbReference>
<proteinExistence type="inferred from homology"/>
<evidence type="ECO:0000256" key="17">
    <source>
        <dbReference type="PIRSR" id="PIRSR004682-4"/>
    </source>
</evidence>
<dbReference type="NCBIfam" id="TIGR01662">
    <property type="entry name" value="HAD-SF-IIIA"/>
    <property type="match status" value="1"/>
</dbReference>
<keyword evidence="19" id="KW-1185">Reference proteome</keyword>
<dbReference type="SUPFAM" id="SSF56784">
    <property type="entry name" value="HAD-like"/>
    <property type="match status" value="1"/>
</dbReference>
<sequence length="183" mass="19793">MPPIKLIILDRDGVVNYDSDHFIKSPEEWRPIPGSLEAIARLNQAGFKVVLATNQSGVGRGLFDMAMLNEIHDKMHKTLAQVGARIDACFFCPHAADSDCGCRKPKPGMFQEIAARFNMSLAGVPCIGDSLRDLQASAEVGGQPILVLTGKGMKTHEKGGLPENTLVFADLGEAVKHVIEVRS</sequence>
<dbReference type="EC" id="3.1.3.-" evidence="14"/>
<accession>K6UVH8</accession>
<evidence type="ECO:0000256" key="12">
    <source>
        <dbReference type="ARBA" id="ARBA00023277"/>
    </source>
</evidence>
<feature type="binding site" evidence="17">
    <location>
        <position position="10"/>
    </location>
    <ligand>
        <name>Mg(2+)</name>
        <dbReference type="ChEBI" id="CHEBI:18420"/>
    </ligand>
</feature>
<keyword evidence="10 17" id="KW-0862">Zinc</keyword>
<dbReference type="AlphaFoldDB" id="K6UVH8"/>
<feature type="active site" description="Nucleophile" evidence="15">
    <location>
        <position position="10"/>
    </location>
</feature>
<dbReference type="GO" id="GO:0005737">
    <property type="term" value="C:cytoplasm"/>
    <property type="evidence" value="ECO:0007669"/>
    <property type="project" value="UniProtKB-SubCell"/>
</dbReference>
<dbReference type="EMBL" id="AP013066">
    <property type="protein sequence ID" value="BAN36369.1"/>
    <property type="molecule type" value="Genomic_DNA"/>
</dbReference>
<evidence type="ECO:0000256" key="2">
    <source>
        <dbReference type="ARBA" id="ARBA00001946"/>
    </source>
</evidence>